<protein>
    <submittedName>
        <fullName evidence="1">Uncharacterized protein</fullName>
    </submittedName>
</protein>
<keyword evidence="2" id="KW-1185">Reference proteome</keyword>
<proteinExistence type="predicted"/>
<reference evidence="2" key="1">
    <citation type="journal article" date="2020" name="Phytopathology">
        <title>Genomic acquisitions in emerging populations of Xanthomonas vasicola pv. vasculorum infecting corn in the U.S. and Argentina.</title>
        <authorList>
            <person name="Perez-Quintero A.L."/>
        </authorList>
    </citation>
    <scope>NUCLEOTIDE SEQUENCE [LARGE SCALE GENOMIC DNA]</scope>
    <source>
        <strain evidence="2">Xvh-L</strain>
    </source>
</reference>
<dbReference type="Proteomes" id="UP000320455">
    <property type="component" value="Unassembled WGS sequence"/>
</dbReference>
<accession>A0ABD7S6U8</accession>
<sequence>MRILTRDEMDQVFGGQSSGTVATSLPTVKVTGVRVASGDYFTGSDFGGGYQSYNEYSSGHSGGSHSRVYPAIPPSQLPSSDKVRCSVNAAAAAAGLAGMEPGWGMTIVNSYGYQNVNAGAQGYKDIQLYEGRGAAIPNTMIEIRGLAAPTVWNAAGNNWTGGTVTIYAAAFEDLSSGFRSAAYYDSTGTLVGSGTTIGAVDLMTHSVLVAAHEARHTWQFKNTDTSQWYWTNNEADAETYALKVLDSYRAGNKGSCN</sequence>
<dbReference type="RefSeq" id="WP_146470523.1">
    <property type="nucleotide sequence ID" value="NZ_VOCK01000122.1"/>
</dbReference>
<name>A0ABD7S6U8_XANVA</name>
<dbReference type="AlphaFoldDB" id="A0ABD7S6U8"/>
<organism evidence="1 2">
    <name type="scientific">Xanthomonas vasicola</name>
    <dbReference type="NCBI Taxonomy" id="56459"/>
    <lineage>
        <taxon>Bacteria</taxon>
        <taxon>Pseudomonadati</taxon>
        <taxon>Pseudomonadota</taxon>
        <taxon>Gammaproteobacteria</taxon>
        <taxon>Lysobacterales</taxon>
        <taxon>Lysobacteraceae</taxon>
        <taxon>Xanthomonas</taxon>
    </lineage>
</organism>
<gene>
    <name evidence="1" type="ORF">FQK01_23650</name>
</gene>
<dbReference type="EMBL" id="VOCK01000122">
    <property type="protein sequence ID" value="TWQ48377.1"/>
    <property type="molecule type" value="Genomic_DNA"/>
</dbReference>
<evidence type="ECO:0000313" key="2">
    <source>
        <dbReference type="Proteomes" id="UP000320455"/>
    </source>
</evidence>
<comment type="caution">
    <text evidence="1">The sequence shown here is derived from an EMBL/GenBank/DDBJ whole genome shotgun (WGS) entry which is preliminary data.</text>
</comment>
<evidence type="ECO:0000313" key="1">
    <source>
        <dbReference type="EMBL" id="TWQ48377.1"/>
    </source>
</evidence>